<feature type="domain" description="Aminopeptidase P N-terminal" evidence="9">
    <location>
        <begin position="72"/>
        <end position="210"/>
    </location>
</feature>
<dbReference type="InterPro" id="IPR000994">
    <property type="entry name" value="Pept_M24"/>
</dbReference>
<evidence type="ECO:0000256" key="5">
    <source>
        <dbReference type="ARBA" id="ARBA00022723"/>
    </source>
</evidence>
<keyword evidence="5" id="KW-0479">Metal-binding</keyword>
<dbReference type="EC" id="3.4.11.9" evidence="4"/>
<organism evidence="10 12">
    <name type="scientific">Plantactinospora sonchi</name>
    <dbReference type="NCBI Taxonomy" id="1544735"/>
    <lineage>
        <taxon>Bacteria</taxon>
        <taxon>Bacillati</taxon>
        <taxon>Actinomycetota</taxon>
        <taxon>Actinomycetes</taxon>
        <taxon>Micromonosporales</taxon>
        <taxon>Micromonosporaceae</taxon>
        <taxon>Plantactinospora</taxon>
    </lineage>
</organism>
<reference evidence="10 12" key="1">
    <citation type="submission" date="2024-01" db="EMBL/GenBank/DDBJ databases">
        <title>Genome insights into Plantactinospora sonchi sp. nov.</title>
        <authorList>
            <person name="Wang L."/>
        </authorList>
    </citation>
    <scope>NUCLEOTIDE SEQUENCE [LARGE SCALE GENOMIC DNA]</scope>
    <source>
        <strain evidence="10 12">NEAU-QY2</strain>
    </source>
</reference>
<dbReference type="Pfam" id="PF05195">
    <property type="entry name" value="AMP_N"/>
    <property type="match status" value="1"/>
</dbReference>
<dbReference type="InterPro" id="IPR052433">
    <property type="entry name" value="X-Pro_dipept-like"/>
</dbReference>
<dbReference type="SMART" id="SM01011">
    <property type="entry name" value="AMP_N"/>
    <property type="match status" value="1"/>
</dbReference>
<dbReference type="SUPFAM" id="SSF55920">
    <property type="entry name" value="Creatinase/aminopeptidase"/>
    <property type="match status" value="1"/>
</dbReference>
<evidence type="ECO:0000256" key="3">
    <source>
        <dbReference type="ARBA" id="ARBA00008766"/>
    </source>
</evidence>
<feature type="compositionally biased region" description="Basic and acidic residues" evidence="8">
    <location>
        <begin position="38"/>
        <end position="47"/>
    </location>
</feature>
<dbReference type="InterPro" id="IPR007865">
    <property type="entry name" value="Aminopep_P_N"/>
</dbReference>
<keyword evidence="6" id="KW-0378">Hydrolase</keyword>
<dbReference type="InterPro" id="IPR036005">
    <property type="entry name" value="Creatinase/aminopeptidase-like"/>
</dbReference>
<protein>
    <recommendedName>
        <fullName evidence="4">Xaa-Pro aminopeptidase</fullName>
        <ecNumber evidence="4">3.4.11.9</ecNumber>
    </recommendedName>
</protein>
<dbReference type="Gene3D" id="3.90.230.10">
    <property type="entry name" value="Creatinase/methionine aminopeptidase superfamily"/>
    <property type="match status" value="1"/>
</dbReference>
<comment type="caution">
    <text evidence="10">The sequence shown here is derived from an EMBL/GenBank/DDBJ whole genome shotgun (WGS) entry which is preliminary data.</text>
</comment>
<evidence type="ECO:0000256" key="2">
    <source>
        <dbReference type="ARBA" id="ARBA00001936"/>
    </source>
</evidence>
<proteinExistence type="inferred from homology"/>
<dbReference type="EMBL" id="JAZGQK010000001">
    <property type="protein sequence ID" value="MEE6256939.1"/>
    <property type="molecule type" value="Genomic_DNA"/>
</dbReference>
<sequence length="523" mass="57629">MSDERTDITAEPARTGSAQVGTAPTESARTGSAQADTARTESHDPDFPEKFLTFMRQGWQDTTLPVGPRPEVPNHAKRRAALSAAFSGETLVIPTGPEKVRANDTDYPFRPGSDFVYLTGDHDPDSVLVMRPNGSGHDALLYMRPRSSRENDEFFRSRDGELWVGRRHTLAEKATELGIETRPLSELADALADCAPRRTRVLRGLDPSVDGAVRPYEARQTDAEEAARLGRDRELAAVISEHKLVKDEWEIAQLQEAIDATVRGFEDVARILPADRPVAERLLEGVFGLRARHDGNDVGYSSIVGAGEHATILHWIRNTGQTRPGELLLMDMGVEGRHLYTADVTRVVPVSGTFSPLQRQVYDIVYASQQAGMDFIRPGVTFKDVHRTCMRVLAEGLADLGLLPVSVEEAMDEQSMIYRRWTLHGFGHMLGLDVHDCANARKEQYRDGALGEGYVLTVEPGLYFQPEDELVPAELRGIGIRIEDDVLVTADGAVNLSAGLPRRADEVEAWLDAQRAAGPRLPG</sequence>
<dbReference type="PANTHER" id="PTHR43226:SF4">
    <property type="entry name" value="XAA-PRO AMINOPEPTIDASE 3"/>
    <property type="match status" value="1"/>
</dbReference>
<evidence type="ECO:0000313" key="10">
    <source>
        <dbReference type="EMBL" id="MEE6256939.1"/>
    </source>
</evidence>
<evidence type="ECO:0000256" key="4">
    <source>
        <dbReference type="ARBA" id="ARBA00012574"/>
    </source>
</evidence>
<dbReference type="CDD" id="cd01087">
    <property type="entry name" value="Prolidase"/>
    <property type="match status" value="1"/>
</dbReference>
<feature type="region of interest" description="Disordered" evidence="8">
    <location>
        <begin position="1"/>
        <end position="47"/>
    </location>
</feature>
<gene>
    <name evidence="10" type="ORF">V1633_00365</name>
    <name evidence="11" type="ORF">V1633_23360</name>
</gene>
<evidence type="ECO:0000256" key="8">
    <source>
        <dbReference type="SAM" id="MobiDB-lite"/>
    </source>
</evidence>
<keyword evidence="7" id="KW-0464">Manganese</keyword>
<dbReference type="EMBL" id="JAZGQK010000021">
    <property type="protein sequence ID" value="MEE6261425.1"/>
    <property type="molecule type" value="Genomic_DNA"/>
</dbReference>
<dbReference type="InterPro" id="IPR029149">
    <property type="entry name" value="Creatin/AminoP/Spt16_N"/>
</dbReference>
<keyword evidence="10" id="KW-0031">Aminopeptidase</keyword>
<evidence type="ECO:0000313" key="11">
    <source>
        <dbReference type="EMBL" id="MEE6261425.1"/>
    </source>
</evidence>
<name>A0ABU7RKF7_9ACTN</name>
<evidence type="ECO:0000259" key="9">
    <source>
        <dbReference type="SMART" id="SM01011"/>
    </source>
</evidence>
<feature type="compositionally biased region" description="Polar residues" evidence="8">
    <location>
        <begin position="16"/>
        <end position="37"/>
    </location>
</feature>
<dbReference type="SUPFAM" id="SSF53092">
    <property type="entry name" value="Creatinase/prolidase N-terminal domain"/>
    <property type="match status" value="1"/>
</dbReference>
<evidence type="ECO:0000256" key="6">
    <source>
        <dbReference type="ARBA" id="ARBA00022801"/>
    </source>
</evidence>
<evidence type="ECO:0000256" key="7">
    <source>
        <dbReference type="ARBA" id="ARBA00023211"/>
    </source>
</evidence>
<comment type="cofactor">
    <cofactor evidence="2">
        <name>Mn(2+)</name>
        <dbReference type="ChEBI" id="CHEBI:29035"/>
    </cofactor>
</comment>
<evidence type="ECO:0000313" key="12">
    <source>
        <dbReference type="Proteomes" id="UP001332243"/>
    </source>
</evidence>
<keyword evidence="10" id="KW-0645">Protease</keyword>
<accession>A0ABU7RKF7</accession>
<comment type="catalytic activity">
    <reaction evidence="1">
        <text>Release of any N-terminal amino acid, including proline, that is linked to proline, even from a dipeptide or tripeptide.</text>
        <dbReference type="EC" id="3.4.11.9"/>
    </reaction>
</comment>
<keyword evidence="12" id="KW-1185">Reference proteome</keyword>
<dbReference type="Proteomes" id="UP001332243">
    <property type="component" value="Unassembled WGS sequence"/>
</dbReference>
<dbReference type="GO" id="GO:0004177">
    <property type="term" value="F:aminopeptidase activity"/>
    <property type="evidence" value="ECO:0007669"/>
    <property type="project" value="UniProtKB-KW"/>
</dbReference>
<dbReference type="Pfam" id="PF00557">
    <property type="entry name" value="Peptidase_M24"/>
    <property type="match status" value="1"/>
</dbReference>
<dbReference type="Gene3D" id="3.40.350.10">
    <property type="entry name" value="Creatinase/prolidase N-terminal domain"/>
    <property type="match status" value="1"/>
</dbReference>
<dbReference type="RefSeq" id="WP_331212051.1">
    <property type="nucleotide sequence ID" value="NZ_JAZGQK010000001.1"/>
</dbReference>
<dbReference type="PANTHER" id="PTHR43226">
    <property type="entry name" value="XAA-PRO AMINOPEPTIDASE 3"/>
    <property type="match status" value="1"/>
</dbReference>
<comment type="similarity">
    <text evidence="3">Belongs to the peptidase M24B family.</text>
</comment>
<evidence type="ECO:0000256" key="1">
    <source>
        <dbReference type="ARBA" id="ARBA00001424"/>
    </source>
</evidence>